<dbReference type="InterPro" id="IPR029058">
    <property type="entry name" value="AB_hydrolase_fold"/>
</dbReference>
<dbReference type="GO" id="GO:0016787">
    <property type="term" value="F:hydrolase activity"/>
    <property type="evidence" value="ECO:0007669"/>
    <property type="project" value="UniProtKB-KW"/>
</dbReference>
<evidence type="ECO:0000313" key="10">
    <source>
        <dbReference type="Proteomes" id="UP001054252"/>
    </source>
</evidence>
<keyword evidence="5" id="KW-0611">Plant defense</keyword>
<gene>
    <name evidence="9" type="ORF">SLEP1_g3010</name>
</gene>
<dbReference type="CDD" id="cd00519">
    <property type="entry name" value="Lipase_3"/>
    <property type="match status" value="1"/>
</dbReference>
<evidence type="ECO:0000313" key="9">
    <source>
        <dbReference type="EMBL" id="GKU88789.1"/>
    </source>
</evidence>
<dbReference type="SUPFAM" id="SSF53474">
    <property type="entry name" value="alpha/beta-Hydrolases"/>
    <property type="match status" value="1"/>
</dbReference>
<name>A0AAV5HSA2_9ROSI</name>
<dbReference type="Pfam" id="PF18117">
    <property type="entry name" value="EDS1_EP"/>
    <property type="match status" value="1"/>
</dbReference>
<dbReference type="Gene3D" id="3.40.50.1820">
    <property type="entry name" value="alpha/beta hydrolase"/>
    <property type="match status" value="1"/>
</dbReference>
<evidence type="ECO:0000259" key="8">
    <source>
        <dbReference type="Pfam" id="PF18117"/>
    </source>
</evidence>
<keyword evidence="4" id="KW-0378">Hydrolase</keyword>
<evidence type="ECO:0000259" key="7">
    <source>
        <dbReference type="Pfam" id="PF01764"/>
    </source>
</evidence>
<dbReference type="InterPro" id="IPR041266">
    <property type="entry name" value="EDS1_EP"/>
</dbReference>
<evidence type="ECO:0000256" key="6">
    <source>
        <dbReference type="ARBA" id="ARBA00023242"/>
    </source>
</evidence>
<evidence type="ECO:0000256" key="5">
    <source>
        <dbReference type="ARBA" id="ARBA00022821"/>
    </source>
</evidence>
<feature type="domain" description="Fungal lipase-type" evidence="7">
    <location>
        <begin position="96"/>
        <end position="205"/>
    </location>
</feature>
<keyword evidence="3" id="KW-0963">Cytoplasm</keyword>
<keyword evidence="6" id="KW-0539">Nucleus</keyword>
<dbReference type="PANTHER" id="PTHR47090">
    <property type="entry name" value="PROTEIN EDS1-RELATED"/>
    <property type="match status" value="1"/>
</dbReference>
<accession>A0AAV5HSA2</accession>
<dbReference type="GO" id="GO:0005634">
    <property type="term" value="C:nucleus"/>
    <property type="evidence" value="ECO:0007669"/>
    <property type="project" value="UniProtKB-SubCell"/>
</dbReference>
<dbReference type="Proteomes" id="UP001054252">
    <property type="component" value="Unassembled WGS sequence"/>
</dbReference>
<organism evidence="9 10">
    <name type="scientific">Rubroshorea leprosula</name>
    <dbReference type="NCBI Taxonomy" id="152421"/>
    <lineage>
        <taxon>Eukaryota</taxon>
        <taxon>Viridiplantae</taxon>
        <taxon>Streptophyta</taxon>
        <taxon>Embryophyta</taxon>
        <taxon>Tracheophyta</taxon>
        <taxon>Spermatophyta</taxon>
        <taxon>Magnoliopsida</taxon>
        <taxon>eudicotyledons</taxon>
        <taxon>Gunneridae</taxon>
        <taxon>Pentapetalae</taxon>
        <taxon>rosids</taxon>
        <taxon>malvids</taxon>
        <taxon>Malvales</taxon>
        <taxon>Dipterocarpaceae</taxon>
        <taxon>Rubroshorea</taxon>
    </lineage>
</organism>
<dbReference type="InterPro" id="IPR002921">
    <property type="entry name" value="Fungal_lipase-type"/>
</dbReference>
<feature type="domain" description="EDS1 EP" evidence="8">
    <location>
        <begin position="417"/>
        <end position="607"/>
    </location>
</feature>
<dbReference type="GO" id="GO:0006952">
    <property type="term" value="P:defense response"/>
    <property type="evidence" value="ECO:0007669"/>
    <property type="project" value="UniProtKB-KW"/>
</dbReference>
<keyword evidence="10" id="KW-1185">Reference proteome</keyword>
<evidence type="ECO:0000256" key="3">
    <source>
        <dbReference type="ARBA" id="ARBA00022490"/>
    </source>
</evidence>
<dbReference type="InterPro" id="IPR044214">
    <property type="entry name" value="EDS1-like"/>
</dbReference>
<comment type="caution">
    <text evidence="9">The sequence shown here is derived from an EMBL/GenBank/DDBJ whole genome shotgun (WGS) entry which is preliminary data.</text>
</comment>
<evidence type="ECO:0000256" key="1">
    <source>
        <dbReference type="ARBA" id="ARBA00004123"/>
    </source>
</evidence>
<evidence type="ECO:0000256" key="4">
    <source>
        <dbReference type="ARBA" id="ARBA00022801"/>
    </source>
</evidence>
<dbReference type="PANTHER" id="PTHR47090:SF2">
    <property type="entry name" value="PROTEIN EDS1-RELATED"/>
    <property type="match status" value="1"/>
</dbReference>
<sequence>MASARLGDITGVKEEVVKKACSTAMKAQKSPEKLYFVDKSRGSSEVVFGFPGSWSAGDWFSRNPFGETKIDQLELFCPTGNDKVATSLRSIGTDELATVNQAFLNRFESILSNYSLQNEVEKALGEKKQIVFTGHSSGGAVAMGATVWFLEKYLKPENTRMPPFCVTFGSPLVGDRVLNHALRRENWSQFFLHFVMRYDIVPRILLSPSSSIEREFQQCLSFLNPKITISTQECIKEASEFFVAVMRNASMVSSHAACQLMGNTNPLLETVANFVELSPYKPFGTFVFCTGNGKLVVVKNPDAILQLLFFSLQLSSETEVVEIACRTLTDHFSYQNELQESLNMQNVTYLDSLEGLPLSSDATDAESMMIDLALNDLGLSTRARLCLRAAGEAEKQKLRNQKRIEDKKTEIEKGLAMLEEYKTRCEARKVGYYDAFKISKNVDDFNANVKRLELAGIWDEIIEMLKRDDLPDGFESQKDWVLLGTRYRHIVEPLDIANYYRHSKNEDTGPYLMRGRPKRYRFTQRWREHALRMPAGSSSESCFWAEVEELYISSQGAFEDVKERILILEMKVEEWIRNGELGKDVLLEDSTFVKWWKTLPHQHKSVSRVKGLINT</sequence>
<dbReference type="Pfam" id="PF01764">
    <property type="entry name" value="Lipase_3"/>
    <property type="match status" value="1"/>
</dbReference>
<dbReference type="GO" id="GO:0005737">
    <property type="term" value="C:cytoplasm"/>
    <property type="evidence" value="ECO:0007669"/>
    <property type="project" value="UniProtKB-SubCell"/>
</dbReference>
<proteinExistence type="predicted"/>
<dbReference type="EMBL" id="BPVZ01000003">
    <property type="protein sequence ID" value="GKU88789.1"/>
    <property type="molecule type" value="Genomic_DNA"/>
</dbReference>
<reference evidence="9 10" key="1">
    <citation type="journal article" date="2021" name="Commun. Biol.">
        <title>The genome of Shorea leprosula (Dipterocarpaceae) highlights the ecological relevance of drought in aseasonal tropical rainforests.</title>
        <authorList>
            <person name="Ng K.K.S."/>
            <person name="Kobayashi M.J."/>
            <person name="Fawcett J.A."/>
            <person name="Hatakeyama M."/>
            <person name="Paape T."/>
            <person name="Ng C.H."/>
            <person name="Ang C.C."/>
            <person name="Tnah L.H."/>
            <person name="Lee C.T."/>
            <person name="Nishiyama T."/>
            <person name="Sese J."/>
            <person name="O'Brien M.J."/>
            <person name="Copetti D."/>
            <person name="Mohd Noor M.I."/>
            <person name="Ong R.C."/>
            <person name="Putra M."/>
            <person name="Sireger I.Z."/>
            <person name="Indrioko S."/>
            <person name="Kosugi Y."/>
            <person name="Izuno A."/>
            <person name="Isagi Y."/>
            <person name="Lee S.L."/>
            <person name="Shimizu K.K."/>
        </authorList>
    </citation>
    <scope>NUCLEOTIDE SEQUENCE [LARGE SCALE GENOMIC DNA]</scope>
    <source>
        <strain evidence="9">214</strain>
    </source>
</reference>
<comment type="subcellular location">
    <subcellularLocation>
        <location evidence="2">Cytoplasm</location>
    </subcellularLocation>
    <subcellularLocation>
        <location evidence="1">Nucleus</location>
    </subcellularLocation>
</comment>
<evidence type="ECO:0000256" key="2">
    <source>
        <dbReference type="ARBA" id="ARBA00004496"/>
    </source>
</evidence>
<dbReference type="GO" id="GO:0006629">
    <property type="term" value="P:lipid metabolic process"/>
    <property type="evidence" value="ECO:0007669"/>
    <property type="project" value="InterPro"/>
</dbReference>
<protein>
    <submittedName>
        <fullName evidence="9">Uncharacterized protein</fullName>
    </submittedName>
</protein>
<dbReference type="AlphaFoldDB" id="A0AAV5HSA2"/>